<dbReference type="Proteomes" id="UP000789342">
    <property type="component" value="Unassembled WGS sequence"/>
</dbReference>
<evidence type="ECO:0000259" key="11">
    <source>
        <dbReference type="Pfam" id="PF22614"/>
    </source>
</evidence>
<evidence type="ECO:0000256" key="6">
    <source>
        <dbReference type="ARBA" id="ARBA00022958"/>
    </source>
</evidence>
<evidence type="ECO:0000256" key="5">
    <source>
        <dbReference type="ARBA" id="ARBA00022826"/>
    </source>
</evidence>
<feature type="non-terminal residue" evidence="12">
    <location>
        <position position="1"/>
    </location>
</feature>
<comment type="subcellular location">
    <subcellularLocation>
        <location evidence="1">Membrane</location>
        <topology evidence="1">Multi-pass membrane protein</topology>
    </subcellularLocation>
</comment>
<dbReference type="Pfam" id="PF22614">
    <property type="entry name" value="Slo-like_RCK"/>
    <property type="match status" value="1"/>
</dbReference>
<dbReference type="PANTHER" id="PTHR10027:SF10">
    <property type="entry name" value="SLOWPOKE 2, ISOFORM D"/>
    <property type="match status" value="1"/>
</dbReference>
<gene>
    <name evidence="12" type="ORF">AMORRO_LOCUS17881</name>
</gene>
<evidence type="ECO:0000256" key="9">
    <source>
        <dbReference type="ARBA" id="ARBA00023136"/>
    </source>
</evidence>
<evidence type="ECO:0000256" key="4">
    <source>
        <dbReference type="ARBA" id="ARBA00022692"/>
    </source>
</evidence>
<keyword evidence="4" id="KW-0812">Transmembrane</keyword>
<evidence type="ECO:0000256" key="8">
    <source>
        <dbReference type="ARBA" id="ARBA00023065"/>
    </source>
</evidence>
<feature type="non-terminal residue" evidence="12">
    <location>
        <position position="145"/>
    </location>
</feature>
<dbReference type="GO" id="GO:0005267">
    <property type="term" value="F:potassium channel activity"/>
    <property type="evidence" value="ECO:0007669"/>
    <property type="project" value="UniProtKB-KW"/>
</dbReference>
<keyword evidence="2" id="KW-0813">Transport</keyword>
<dbReference type="InterPro" id="IPR003148">
    <property type="entry name" value="RCK_N"/>
</dbReference>
<keyword evidence="10" id="KW-0407">Ion channel</keyword>
<evidence type="ECO:0000256" key="1">
    <source>
        <dbReference type="ARBA" id="ARBA00004141"/>
    </source>
</evidence>
<dbReference type="AlphaFoldDB" id="A0A9N9JLM5"/>
<organism evidence="12 13">
    <name type="scientific">Acaulospora morrowiae</name>
    <dbReference type="NCBI Taxonomy" id="94023"/>
    <lineage>
        <taxon>Eukaryota</taxon>
        <taxon>Fungi</taxon>
        <taxon>Fungi incertae sedis</taxon>
        <taxon>Mucoromycota</taxon>
        <taxon>Glomeromycotina</taxon>
        <taxon>Glomeromycetes</taxon>
        <taxon>Diversisporales</taxon>
        <taxon>Acaulosporaceae</taxon>
        <taxon>Acaulospora</taxon>
    </lineage>
</organism>
<dbReference type="Gene3D" id="3.40.50.720">
    <property type="entry name" value="NAD(P)-binding Rossmann-like Domain"/>
    <property type="match status" value="1"/>
</dbReference>
<keyword evidence="5" id="KW-0631">Potassium channel</keyword>
<keyword evidence="9" id="KW-0472">Membrane</keyword>
<accession>A0A9N9JLM5</accession>
<evidence type="ECO:0000313" key="13">
    <source>
        <dbReference type="Proteomes" id="UP000789342"/>
    </source>
</evidence>
<reference evidence="12" key="1">
    <citation type="submission" date="2021-06" db="EMBL/GenBank/DDBJ databases">
        <authorList>
            <person name="Kallberg Y."/>
            <person name="Tangrot J."/>
            <person name="Rosling A."/>
        </authorList>
    </citation>
    <scope>NUCLEOTIDE SEQUENCE</scope>
    <source>
        <strain evidence="12">CL551</strain>
    </source>
</reference>
<keyword evidence="8" id="KW-0406">Ion transport</keyword>
<protein>
    <submittedName>
        <fullName evidence="12">3647_t:CDS:1</fullName>
    </submittedName>
</protein>
<comment type="caution">
    <text evidence="12">The sequence shown here is derived from an EMBL/GenBank/DDBJ whole genome shotgun (WGS) entry which is preliminary data.</text>
</comment>
<dbReference type="PANTHER" id="PTHR10027">
    <property type="entry name" value="CALCIUM-ACTIVATED POTASSIUM CHANNEL ALPHA CHAIN"/>
    <property type="match status" value="1"/>
</dbReference>
<dbReference type="EMBL" id="CAJVPV010058402">
    <property type="protein sequence ID" value="CAG8787823.1"/>
    <property type="molecule type" value="Genomic_DNA"/>
</dbReference>
<name>A0A9N9JLM5_9GLOM</name>
<keyword evidence="3" id="KW-0633">Potassium transport</keyword>
<dbReference type="GO" id="GO:0016020">
    <property type="term" value="C:membrane"/>
    <property type="evidence" value="ECO:0007669"/>
    <property type="project" value="UniProtKB-SubCell"/>
</dbReference>
<evidence type="ECO:0000256" key="7">
    <source>
        <dbReference type="ARBA" id="ARBA00022989"/>
    </source>
</evidence>
<keyword evidence="6" id="KW-0630">Potassium</keyword>
<proteinExistence type="predicted"/>
<evidence type="ECO:0000256" key="2">
    <source>
        <dbReference type="ARBA" id="ARBA00022448"/>
    </source>
</evidence>
<feature type="domain" description="RCK N-terminal" evidence="11">
    <location>
        <begin position="6"/>
        <end position="87"/>
    </location>
</feature>
<dbReference type="OrthoDB" id="2446728at2759"/>
<evidence type="ECO:0000256" key="3">
    <source>
        <dbReference type="ARBA" id="ARBA00022538"/>
    </source>
</evidence>
<keyword evidence="13" id="KW-1185">Reference proteome</keyword>
<keyword evidence="7" id="KW-1133">Transmembrane helix</keyword>
<evidence type="ECO:0000313" key="12">
    <source>
        <dbReference type="EMBL" id="CAG8787823.1"/>
    </source>
</evidence>
<evidence type="ECO:0000256" key="10">
    <source>
        <dbReference type="ARBA" id="ARBA00023303"/>
    </source>
</evidence>
<sequence>RNSSCRDMPVVILTDSNPSPYERHLLEKFGNIHFIKGSPLRRKDLYRAKVESAKRCVVLCDSTRCEQSSDTADAASLMIALNINSLCMDDCFVLVECMYRETFKMIRESDTVKNKQEDYVQALMRPSFMSGNVFTSSSLDTILCQ</sequence>
<dbReference type="InterPro" id="IPR047871">
    <property type="entry name" value="K_chnl_Slo-like"/>
</dbReference>